<dbReference type="Gene3D" id="3.10.100.10">
    <property type="entry name" value="Mannose-Binding Protein A, subunit A"/>
    <property type="match status" value="1"/>
</dbReference>
<evidence type="ECO:0000256" key="4">
    <source>
        <dbReference type="SAM" id="SignalP"/>
    </source>
</evidence>
<dbReference type="Pfam" id="PF00059">
    <property type="entry name" value="Lectin_C"/>
    <property type="match status" value="1"/>
</dbReference>
<dbReference type="Gene3D" id="2.60.120.260">
    <property type="entry name" value="Galactose-binding domain-like"/>
    <property type="match status" value="1"/>
</dbReference>
<dbReference type="InterPro" id="IPR016187">
    <property type="entry name" value="CTDL_fold"/>
</dbReference>
<keyword evidence="7" id="KW-1185">Reference proteome</keyword>
<dbReference type="InterPro" id="IPR008979">
    <property type="entry name" value="Galactose-bd-like_sf"/>
</dbReference>
<evidence type="ECO:0000256" key="1">
    <source>
        <dbReference type="ARBA" id="ARBA00022572"/>
    </source>
</evidence>
<dbReference type="InterPro" id="IPR001304">
    <property type="entry name" value="C-type_lectin-like"/>
</dbReference>
<keyword evidence="2 3" id="KW-1015">Disulfide bond</keyword>
<sequence length="954" mass="105729">MIKLLIKTSVLLAAVLLVRAEDSPCRSAADSVLTCGEGAGYNKTCTLCARTENGTRAMCWDDPVHWLDIPEEWVEDYGWQPSRNHPINALDCSPGTYWAPGLFGIFQLWGTHWIVVDLQTRHNIYQISITNGYYYFLGVGRFTLLMSEVGSPYDWVQVTGSNSVIDYSQSPQIFGGFRGTGRYLKVTLATHSGWHPFVDNVCFYGHKDLAIVDCTRSQLPVDCDFSGTEEVVSNNTAAGQPCYVSVDIHEGVRSIDNPIPVLRSGNVTLHSLVSYECENAFEVTLDWSVIAPGRVASTHEANNDVLMDRGLQPDRANLYFPPGSMPLGVFLVQLQVTMEVPETYHVSVGVVQTYVEFLPLPLVVSFGNAERTVERGDFWVDAKAESSDPEGLLSNSDFSFHDWRCDVEYLPDMTPYICFDIVLNTTLNYNGSRYKVYTGAQTATDAAYECAKEAGYLATPNDEEEWAAILHLNDCVEGSRTRTIGIMDVDGDGNWTLSDGSNLTWSGWAPGYPSSPAADACAQVTPGGWVDVFSCSRANEFICELPIRDDCHVNGNYHGPISHTVLGRTCQTWFSVFPHLHLFLGVAPGNPCRDPSGDGHPWCFTMDPSVRSEPCPVPSCAHYDGRSPCDVFLGPELGDTDPDGGRLHFAAHGDRKRNAQFKISVVVTAEGRLPAETSVIIHTAGRDDTPAYNMQCHTNCLPDHFNPDEELKLFTRSHYNRIIFWLAFIPIFANTPTEWVLHESPPGFSGFDSSQHVSYESKTWLVVRPGVFTVPGYYTIRLLSHWYWDDTRVTAWRFRVLPDPVPSSTRDGDPDETPTDHDVCTAVPLDKAFHFCLMCEEFFDVLGPVQMEIKYEFVPDEVEMAQVKYPGDDPPTEIFVLLVVYSGWQGAKEKAFMNSVIPAKAMASLANNGSAVMRLVDITIEAMAEAEGVVDDYVGLMGVASAITLLSVNV</sequence>
<dbReference type="InterPro" id="IPR013806">
    <property type="entry name" value="Kringle-like"/>
</dbReference>
<dbReference type="AlphaFoldDB" id="A0A6P4Z0B4"/>
<feature type="domain" description="C-type lectin" evidence="5">
    <location>
        <begin position="429"/>
        <end position="544"/>
    </location>
</feature>
<evidence type="ECO:0000256" key="2">
    <source>
        <dbReference type="ARBA" id="ARBA00023157"/>
    </source>
</evidence>
<dbReference type="SUPFAM" id="SSF56436">
    <property type="entry name" value="C-type lectin-like"/>
    <property type="match status" value="1"/>
</dbReference>
<dbReference type="CDD" id="cd00037">
    <property type="entry name" value="CLECT"/>
    <property type="match status" value="1"/>
</dbReference>
<keyword evidence="4" id="KW-0732">Signal</keyword>
<proteinExistence type="predicted"/>
<evidence type="ECO:0000313" key="7">
    <source>
        <dbReference type="Proteomes" id="UP000515135"/>
    </source>
</evidence>
<dbReference type="InterPro" id="IPR050759">
    <property type="entry name" value="Serine_protease_kringle"/>
</dbReference>
<dbReference type="PANTHER" id="PTHR24261:SF7">
    <property type="entry name" value="KRINGLE DOMAIN-CONTAINING PROTEIN"/>
    <property type="match status" value="1"/>
</dbReference>
<dbReference type="Proteomes" id="UP000515135">
    <property type="component" value="Unplaced"/>
</dbReference>
<evidence type="ECO:0000259" key="5">
    <source>
        <dbReference type="PROSITE" id="PS50041"/>
    </source>
</evidence>
<evidence type="ECO:0000259" key="6">
    <source>
        <dbReference type="PROSITE" id="PS50070"/>
    </source>
</evidence>
<dbReference type="SUPFAM" id="SSF49785">
    <property type="entry name" value="Galactose-binding domain-like"/>
    <property type="match status" value="1"/>
</dbReference>
<dbReference type="InterPro" id="IPR038178">
    <property type="entry name" value="Kringle_sf"/>
</dbReference>
<dbReference type="PROSITE" id="PS50070">
    <property type="entry name" value="KRINGLE_2"/>
    <property type="match status" value="1"/>
</dbReference>
<dbReference type="SMART" id="SM00130">
    <property type="entry name" value="KR"/>
    <property type="match status" value="1"/>
</dbReference>
<gene>
    <name evidence="8" type="primary">LOC109477988</name>
</gene>
<dbReference type="KEGG" id="bbel:109477988"/>
<dbReference type="InterPro" id="IPR016186">
    <property type="entry name" value="C-type_lectin-like/link_sf"/>
</dbReference>
<dbReference type="PROSITE" id="PS50041">
    <property type="entry name" value="C_TYPE_LECTIN_2"/>
    <property type="match status" value="1"/>
</dbReference>
<dbReference type="PANTHER" id="PTHR24261">
    <property type="entry name" value="PLASMINOGEN-RELATED"/>
    <property type="match status" value="1"/>
</dbReference>
<dbReference type="SMART" id="SM00034">
    <property type="entry name" value="CLECT"/>
    <property type="match status" value="1"/>
</dbReference>
<feature type="signal peptide" evidence="4">
    <location>
        <begin position="1"/>
        <end position="20"/>
    </location>
</feature>
<name>A0A6P4Z0B4_BRABE</name>
<feature type="disulfide bond" evidence="3">
    <location>
        <begin position="592"/>
        <end position="615"/>
    </location>
</feature>
<protein>
    <submittedName>
        <fullName evidence="8">Uncharacterized protein LOC109477988</fullName>
    </submittedName>
</protein>
<feature type="domain" description="Kringle" evidence="6">
    <location>
        <begin position="556"/>
        <end position="620"/>
    </location>
</feature>
<reference evidence="8" key="1">
    <citation type="submission" date="2025-08" db="UniProtKB">
        <authorList>
            <consortium name="RefSeq"/>
        </authorList>
    </citation>
    <scope>IDENTIFICATION</scope>
    <source>
        <tissue evidence="8">Gonad</tissue>
    </source>
</reference>
<dbReference type="InterPro" id="IPR000001">
    <property type="entry name" value="Kringle"/>
</dbReference>
<dbReference type="Gene3D" id="2.40.20.10">
    <property type="entry name" value="Plasminogen Kringle 4"/>
    <property type="match status" value="1"/>
</dbReference>
<dbReference type="GeneID" id="109477988"/>
<organism evidence="7 8">
    <name type="scientific">Branchiostoma belcheri</name>
    <name type="common">Amphioxus</name>
    <dbReference type="NCBI Taxonomy" id="7741"/>
    <lineage>
        <taxon>Eukaryota</taxon>
        <taxon>Metazoa</taxon>
        <taxon>Chordata</taxon>
        <taxon>Cephalochordata</taxon>
        <taxon>Leptocardii</taxon>
        <taxon>Amphioxiformes</taxon>
        <taxon>Branchiostomatidae</taxon>
        <taxon>Branchiostoma</taxon>
    </lineage>
</organism>
<feature type="chain" id="PRO_5027962462" evidence="4">
    <location>
        <begin position="21"/>
        <end position="954"/>
    </location>
</feature>
<keyword evidence="1 3" id="KW-0420">Kringle</keyword>
<accession>A0A6P4Z0B4</accession>
<dbReference type="RefSeq" id="XP_019635000.1">
    <property type="nucleotide sequence ID" value="XM_019779441.1"/>
</dbReference>
<dbReference type="SUPFAM" id="SSF57440">
    <property type="entry name" value="Kringle-like"/>
    <property type="match status" value="1"/>
</dbReference>
<evidence type="ECO:0000256" key="3">
    <source>
        <dbReference type="PROSITE-ProRule" id="PRU00121"/>
    </source>
</evidence>
<comment type="caution">
    <text evidence="3">Lacks conserved residue(s) required for the propagation of feature annotation.</text>
</comment>
<dbReference type="Pfam" id="PF00051">
    <property type="entry name" value="Kringle"/>
    <property type="match status" value="1"/>
</dbReference>
<evidence type="ECO:0000313" key="8">
    <source>
        <dbReference type="RefSeq" id="XP_019635000.1"/>
    </source>
</evidence>